<organism evidence="1 2">
    <name type="scientific">Thalictrum thalictroides</name>
    <name type="common">Rue-anemone</name>
    <name type="synonym">Anemone thalictroides</name>
    <dbReference type="NCBI Taxonomy" id="46969"/>
    <lineage>
        <taxon>Eukaryota</taxon>
        <taxon>Viridiplantae</taxon>
        <taxon>Streptophyta</taxon>
        <taxon>Embryophyta</taxon>
        <taxon>Tracheophyta</taxon>
        <taxon>Spermatophyta</taxon>
        <taxon>Magnoliopsida</taxon>
        <taxon>Ranunculales</taxon>
        <taxon>Ranunculaceae</taxon>
        <taxon>Thalictroideae</taxon>
        <taxon>Thalictrum</taxon>
    </lineage>
</organism>
<proteinExistence type="predicted"/>
<dbReference type="AlphaFoldDB" id="A0A7J6WR94"/>
<comment type="caution">
    <text evidence="1">The sequence shown here is derived from an EMBL/GenBank/DDBJ whole genome shotgun (WGS) entry which is preliminary data.</text>
</comment>
<evidence type="ECO:0000313" key="2">
    <source>
        <dbReference type="Proteomes" id="UP000554482"/>
    </source>
</evidence>
<dbReference type="Proteomes" id="UP000554482">
    <property type="component" value="Unassembled WGS sequence"/>
</dbReference>
<keyword evidence="2" id="KW-1185">Reference proteome</keyword>
<sequence>MKVYNELMNNSLKYRLAVKDVLGQFTVKRFVGLDKDRYNIQVRLNKMPFIHPCSSENRKAELVLLTGTVTEGGRILDYVTKNVVDDPIKDGLFDKSPLDARLNVFGFLSDERKKTLLPHLAEYFNPKGGEGTVVKELS</sequence>
<protein>
    <submittedName>
        <fullName evidence="1">Uncharacterized protein</fullName>
    </submittedName>
</protein>
<reference evidence="1 2" key="1">
    <citation type="submission" date="2020-06" db="EMBL/GenBank/DDBJ databases">
        <title>Transcriptomic and genomic resources for Thalictrum thalictroides and T. hernandezii: Facilitating candidate gene discovery in an emerging model plant lineage.</title>
        <authorList>
            <person name="Arias T."/>
            <person name="Riano-Pachon D.M."/>
            <person name="Di Stilio V.S."/>
        </authorList>
    </citation>
    <scope>NUCLEOTIDE SEQUENCE [LARGE SCALE GENOMIC DNA]</scope>
    <source>
        <strain evidence="2">cv. WT478/WT964</strain>
        <tissue evidence="1">Leaves</tissue>
    </source>
</reference>
<evidence type="ECO:0000313" key="1">
    <source>
        <dbReference type="EMBL" id="KAF5199473.1"/>
    </source>
</evidence>
<accession>A0A7J6WR94</accession>
<name>A0A7J6WR94_THATH</name>
<gene>
    <name evidence="1" type="ORF">FRX31_010939</name>
</gene>
<dbReference type="EMBL" id="JABWDY010011915">
    <property type="protein sequence ID" value="KAF5199473.1"/>
    <property type="molecule type" value="Genomic_DNA"/>
</dbReference>